<dbReference type="PATRIC" id="fig|1360.101.peg.431"/>
<dbReference type="Proteomes" id="UP000053719">
    <property type="component" value="Unassembled WGS sequence"/>
</dbReference>
<accession>A0A0B8QS91</accession>
<dbReference type="GO" id="GO:0016853">
    <property type="term" value="F:isomerase activity"/>
    <property type="evidence" value="ECO:0007669"/>
    <property type="project" value="UniProtKB-KW"/>
</dbReference>
<gene>
    <name evidence="1" type="ORF">JCM5805K_2650</name>
    <name evidence="2" type="ORF">M20_0283</name>
</gene>
<evidence type="ECO:0000313" key="3">
    <source>
        <dbReference type="Proteomes" id="UP000031847"/>
    </source>
</evidence>
<sequence>MNYIDGKAIGSHEVYLNKLGSATLNATYRVTYVSQSSNSATVMVNGELLDLKVGTIIYEGQLISTNSSHVEIISSMNQLYRLGTESEFCIENTAEGMLPVVFGKVYRKFLRGIPEFISGGKYRTSCWNGMEETAILNLDGTKDEYYSFENAVNIYEYDEAGRQFQIAHMEPFTKMILSFDESSKMRQRYKVSSVLEMTNREIDWIYNVFVKPINWR</sequence>
<dbReference type="EMBL" id="BBSI01000040">
    <property type="protein sequence ID" value="GAM81526.1"/>
    <property type="molecule type" value="Genomic_DNA"/>
</dbReference>
<reference evidence="4" key="2">
    <citation type="submission" date="2015-10" db="EMBL/GenBank/DDBJ databases">
        <title>Draft Genome Sequences of 11 Lactococcus lactis subspecies cremoris strains.</title>
        <authorList>
            <person name="Wels M."/>
            <person name="Backus L."/>
            <person name="Boekhorst J."/>
            <person name="Dijkstra A."/>
            <person name="Beerthuizen M."/>
            <person name="Kelly W."/>
            <person name="Siezen R."/>
            <person name="Bachmann H."/>
            <person name="Van Hijum S."/>
        </authorList>
    </citation>
    <scope>NUCLEOTIDE SEQUENCE [LARGE SCALE GENOMIC DNA]</scope>
    <source>
        <strain evidence="4">M20</strain>
    </source>
</reference>
<dbReference type="EMBL" id="LKLU01000007">
    <property type="protein sequence ID" value="KSU23212.1"/>
    <property type="molecule type" value="Genomic_DNA"/>
</dbReference>
<reference evidence="2" key="3">
    <citation type="journal article" date="2017" name="Genome Announc.">
        <title>Draft Genome Sequences of 24 Lactococcus lactis Strains.</title>
        <authorList>
            <person name="Backus L."/>
            <person name="Wels M."/>
            <person name="Boekhorst J."/>
            <person name="Dijkstra A.R."/>
            <person name="Beerthuyzen M."/>
            <person name="Kelly W.J."/>
            <person name="Siezen R.J."/>
            <person name="van Hijum S.A."/>
            <person name="Bachmann H."/>
        </authorList>
    </citation>
    <scope>NUCLEOTIDE SEQUENCE</scope>
    <source>
        <strain evidence="2">M20</strain>
    </source>
</reference>
<protein>
    <submittedName>
        <fullName evidence="1">Type IIA topoisomerase (DNA gyrase/topo II, topoisomerase IV), B subunit</fullName>
    </submittedName>
</protein>
<comment type="caution">
    <text evidence="1">The sequence shown here is derived from an EMBL/GenBank/DDBJ whole genome shotgun (WGS) entry which is preliminary data.</text>
</comment>
<evidence type="ECO:0000313" key="1">
    <source>
        <dbReference type="EMBL" id="GAM81526.1"/>
    </source>
</evidence>
<proteinExistence type="predicted"/>
<evidence type="ECO:0000313" key="4">
    <source>
        <dbReference type="Proteomes" id="UP000053719"/>
    </source>
</evidence>
<keyword evidence="1" id="KW-0413">Isomerase</keyword>
<evidence type="ECO:0000313" key="2">
    <source>
        <dbReference type="EMBL" id="KSU23212.1"/>
    </source>
</evidence>
<dbReference type="AlphaFoldDB" id="A0A0B8QS91"/>
<name>A0A0B8QS91_LACLL</name>
<organism evidence="1 3">
    <name type="scientific">Lactococcus lactis subsp. lactis</name>
    <name type="common">Streptococcus lactis</name>
    <dbReference type="NCBI Taxonomy" id="1360"/>
    <lineage>
        <taxon>Bacteria</taxon>
        <taxon>Bacillati</taxon>
        <taxon>Bacillota</taxon>
        <taxon>Bacilli</taxon>
        <taxon>Lactobacillales</taxon>
        <taxon>Streptococcaceae</taxon>
        <taxon>Lactococcus</taxon>
    </lineage>
</organism>
<dbReference type="Proteomes" id="UP000031847">
    <property type="component" value="Unassembled WGS sequence"/>
</dbReference>
<dbReference type="RefSeq" id="WP_012897172.1">
    <property type="nucleotide sequence ID" value="NZ_BAABQR010000003.1"/>
</dbReference>
<reference evidence="1 3" key="1">
    <citation type="submission" date="2015-01" db="EMBL/GenBank/DDBJ databases">
        <title>Lactococcus lactis subsp.lactis JCM 5805 whole genome shotgun sequence.</title>
        <authorList>
            <person name="Fujii T."/>
            <person name="Tomita Y."/>
            <person name="Ikushima S."/>
            <person name="Fujiwara D."/>
        </authorList>
    </citation>
    <scope>NUCLEOTIDE SEQUENCE [LARGE SCALE GENOMIC DNA]</scope>
    <source>
        <strain evidence="1 3">JCM 5805</strain>
    </source>
</reference>